<dbReference type="Pfam" id="PF00672">
    <property type="entry name" value="HAMP"/>
    <property type="match status" value="1"/>
</dbReference>
<keyword evidence="1" id="KW-0812">Transmembrane</keyword>
<dbReference type="SUPFAM" id="SSF158472">
    <property type="entry name" value="HAMP domain-like"/>
    <property type="match status" value="1"/>
</dbReference>
<comment type="caution">
    <text evidence="3">The sequence shown here is derived from an EMBL/GenBank/DDBJ whole genome shotgun (WGS) entry which is preliminary data.</text>
</comment>
<evidence type="ECO:0000313" key="4">
    <source>
        <dbReference type="Proteomes" id="UP000432089"/>
    </source>
</evidence>
<evidence type="ECO:0000259" key="2">
    <source>
        <dbReference type="PROSITE" id="PS50885"/>
    </source>
</evidence>
<feature type="transmembrane region" description="Helical" evidence="1">
    <location>
        <begin position="43"/>
        <end position="62"/>
    </location>
</feature>
<dbReference type="GO" id="GO:0016020">
    <property type="term" value="C:membrane"/>
    <property type="evidence" value="ECO:0007669"/>
    <property type="project" value="InterPro"/>
</dbReference>
<dbReference type="Proteomes" id="UP000432089">
    <property type="component" value="Unassembled WGS sequence"/>
</dbReference>
<keyword evidence="1" id="KW-0472">Membrane</keyword>
<feature type="transmembrane region" description="Helical" evidence="1">
    <location>
        <begin position="352"/>
        <end position="375"/>
    </location>
</feature>
<organism evidence="3 4">
    <name type="scientific">Plantimonas leprariae</name>
    <dbReference type="NCBI Taxonomy" id="2615207"/>
    <lineage>
        <taxon>Bacteria</taxon>
        <taxon>Pseudomonadati</taxon>
        <taxon>Pseudomonadota</taxon>
        <taxon>Alphaproteobacteria</taxon>
        <taxon>Hyphomicrobiales</taxon>
        <taxon>Aurantimonadaceae</taxon>
        <taxon>Plantimonas</taxon>
    </lineage>
</organism>
<dbReference type="Pfam" id="PF22673">
    <property type="entry name" value="MCP-like_PDC_1"/>
    <property type="match status" value="1"/>
</dbReference>
<dbReference type="Gene3D" id="6.10.340.10">
    <property type="match status" value="1"/>
</dbReference>
<evidence type="ECO:0000256" key="1">
    <source>
        <dbReference type="SAM" id="Phobius"/>
    </source>
</evidence>
<reference evidence="3 4" key="1">
    <citation type="submission" date="2019-09" db="EMBL/GenBank/DDBJ databases">
        <title>YIM 132180 draft genome.</title>
        <authorList>
            <person name="Zhang K."/>
        </authorList>
    </citation>
    <scope>NUCLEOTIDE SEQUENCE [LARGE SCALE GENOMIC DNA]</scope>
    <source>
        <strain evidence="3 4">YIM 132180</strain>
    </source>
</reference>
<dbReference type="SMART" id="SM00304">
    <property type="entry name" value="HAMP"/>
    <property type="match status" value="1"/>
</dbReference>
<evidence type="ECO:0000313" key="3">
    <source>
        <dbReference type="EMBL" id="KAB0681184.1"/>
    </source>
</evidence>
<dbReference type="PROSITE" id="PS50885">
    <property type="entry name" value="HAMP"/>
    <property type="match status" value="1"/>
</dbReference>
<dbReference type="AlphaFoldDB" id="A0A7V7PR48"/>
<dbReference type="CDD" id="cd12913">
    <property type="entry name" value="PDC1_MCP_like"/>
    <property type="match status" value="1"/>
</dbReference>
<feature type="non-terminal residue" evidence="3">
    <location>
        <position position="473"/>
    </location>
</feature>
<feature type="domain" description="HAMP" evidence="2">
    <location>
        <begin position="373"/>
        <end position="426"/>
    </location>
</feature>
<accession>A0A7V7PR48</accession>
<dbReference type="InterPro" id="IPR003660">
    <property type="entry name" value="HAMP_dom"/>
</dbReference>
<proteinExistence type="predicted"/>
<keyword evidence="1" id="KW-1133">Transmembrane helix</keyword>
<dbReference type="GO" id="GO:0007165">
    <property type="term" value="P:signal transduction"/>
    <property type="evidence" value="ECO:0007669"/>
    <property type="project" value="InterPro"/>
</dbReference>
<dbReference type="EMBL" id="VZDO01000003">
    <property type="protein sequence ID" value="KAB0681184.1"/>
    <property type="molecule type" value="Genomic_DNA"/>
</dbReference>
<keyword evidence="4" id="KW-1185">Reference proteome</keyword>
<gene>
    <name evidence="3" type="ORF">F6X38_04600</name>
</gene>
<protein>
    <submittedName>
        <fullName evidence="3">HAMP domain-containing protein</fullName>
    </submittedName>
</protein>
<dbReference type="CDD" id="cd06225">
    <property type="entry name" value="HAMP"/>
    <property type="match status" value="1"/>
</dbReference>
<name>A0A7V7PR48_9HYPH</name>
<sequence length="473" mass="50715">MDRRARKVRRHRYFLRIVAYSRFSCYHVFEATMPLRNSVNTKVLVAGGGTIGILLLLGSFLVTHQVGGMVSDLSESYATQLSEATANSIATDLARVESTGRSMTSALAALHAKGARDRQLVLDVLKPNVESSDYVMGSWYFEAPNAWDGQDSAMAGQKALGSNSTGTFMPYWARIDGNISMEPAEDNQVYPEAFYTAPAQTGKPAMIDPYAYEVGSKTVLMTSVAFPVMSGGKLIGTAGLDIALDNLTEHLSTDRPFGDGRIMLLSGNGKWAAHPDAKLRTQPYDGPGADAVRNALAERKPVQLPSFDVDGVETLRTIMPFALKGMNSTWAVVMDVPASTVGAPARTLAKGMAIGGGLITLAVLAVLFGSLRAFVVRPLGGLTKAVDALSRADYTSAVEGIERKDEIGVVAKALEAVRGELAAGQRLRIEQDELQQSTEQQRRQQSVLDNAKAEDLRVFVHAVEAGFAGLAQG</sequence>
<dbReference type="Gene3D" id="3.30.450.20">
    <property type="entry name" value="PAS domain"/>
    <property type="match status" value="2"/>
</dbReference>